<evidence type="ECO:0000313" key="3">
    <source>
        <dbReference type="EMBL" id="PNF42385.1"/>
    </source>
</evidence>
<feature type="compositionally biased region" description="Polar residues" evidence="1">
    <location>
        <begin position="102"/>
        <end position="118"/>
    </location>
</feature>
<feature type="chain" id="PRO_5014453648" description="C-type lectin domain-containing protein" evidence="2">
    <location>
        <begin position="21"/>
        <end position="280"/>
    </location>
</feature>
<protein>
    <recommendedName>
        <fullName evidence="5">C-type lectin domain-containing protein</fullName>
    </recommendedName>
</protein>
<name>A0A2J7RNG7_9NEOP</name>
<dbReference type="InterPro" id="IPR016186">
    <property type="entry name" value="C-type_lectin-like/link_sf"/>
</dbReference>
<evidence type="ECO:0000256" key="1">
    <source>
        <dbReference type="SAM" id="MobiDB-lite"/>
    </source>
</evidence>
<comment type="caution">
    <text evidence="3">The sequence shown here is derived from an EMBL/GenBank/DDBJ whole genome shotgun (WGS) entry which is preliminary data.</text>
</comment>
<dbReference type="Gene3D" id="3.10.100.10">
    <property type="entry name" value="Mannose-Binding Protein A, subunit A"/>
    <property type="match status" value="1"/>
</dbReference>
<feature type="signal peptide" evidence="2">
    <location>
        <begin position="1"/>
        <end position="20"/>
    </location>
</feature>
<keyword evidence="4" id="KW-1185">Reference proteome</keyword>
<evidence type="ECO:0000313" key="4">
    <source>
        <dbReference type="Proteomes" id="UP000235965"/>
    </source>
</evidence>
<dbReference type="SUPFAM" id="SSF56436">
    <property type="entry name" value="C-type lectin-like"/>
    <property type="match status" value="1"/>
</dbReference>
<keyword evidence="2" id="KW-0732">Signal</keyword>
<organism evidence="3 4">
    <name type="scientific">Cryptotermes secundus</name>
    <dbReference type="NCBI Taxonomy" id="105785"/>
    <lineage>
        <taxon>Eukaryota</taxon>
        <taxon>Metazoa</taxon>
        <taxon>Ecdysozoa</taxon>
        <taxon>Arthropoda</taxon>
        <taxon>Hexapoda</taxon>
        <taxon>Insecta</taxon>
        <taxon>Pterygota</taxon>
        <taxon>Neoptera</taxon>
        <taxon>Polyneoptera</taxon>
        <taxon>Dictyoptera</taxon>
        <taxon>Blattodea</taxon>
        <taxon>Blattoidea</taxon>
        <taxon>Termitoidae</taxon>
        <taxon>Kalotermitidae</taxon>
        <taxon>Cryptotermitinae</taxon>
        <taxon>Cryptotermes</taxon>
    </lineage>
</organism>
<gene>
    <name evidence="3" type="ORF">B7P43_G02546</name>
</gene>
<proteinExistence type="predicted"/>
<dbReference type="InterPro" id="IPR016187">
    <property type="entry name" value="CTDL_fold"/>
</dbReference>
<dbReference type="CDD" id="cd00037">
    <property type="entry name" value="CLECT"/>
    <property type="match status" value="1"/>
</dbReference>
<sequence>MELSFVLLCVTATIAARCEGAMIWHEGRPVEETDLELTASDSDSGNWTANLGDMEVKIEHRHEDGSALQNGIWTLDVARTFFETEKDDRYSGNVDPPEEEITSQTNTSQEELEQNTAEDTVISEARGKEAEIENEIPVDVRLAKKDATKFSLPRVRELPIPGEQHTMSTRVPENLHNSEEQYESDEVILDSDNFEYFKDVGWFKLDDRHLDWSEARDACAEVGAHLAAPDTLDRVNVLLKLFQRHPDIPAKAILRQQVYVGISEPSQNRHFTTEQGKSQF</sequence>
<evidence type="ECO:0000256" key="2">
    <source>
        <dbReference type="SAM" id="SignalP"/>
    </source>
</evidence>
<evidence type="ECO:0008006" key="5">
    <source>
        <dbReference type="Google" id="ProtNLM"/>
    </source>
</evidence>
<dbReference type="OrthoDB" id="7357196at2759"/>
<reference evidence="3 4" key="1">
    <citation type="submission" date="2017-12" db="EMBL/GenBank/DDBJ databases">
        <title>Hemimetabolous genomes reveal molecular basis of termite eusociality.</title>
        <authorList>
            <person name="Harrison M.C."/>
            <person name="Jongepier E."/>
            <person name="Robertson H.M."/>
            <person name="Arning N."/>
            <person name="Bitard-Feildel T."/>
            <person name="Chao H."/>
            <person name="Childers C.P."/>
            <person name="Dinh H."/>
            <person name="Doddapaneni H."/>
            <person name="Dugan S."/>
            <person name="Gowin J."/>
            <person name="Greiner C."/>
            <person name="Han Y."/>
            <person name="Hu H."/>
            <person name="Hughes D.S.T."/>
            <person name="Huylmans A.-K."/>
            <person name="Kemena C."/>
            <person name="Kremer L.P.M."/>
            <person name="Lee S.L."/>
            <person name="Lopez-Ezquerra A."/>
            <person name="Mallet L."/>
            <person name="Monroy-Kuhn J.M."/>
            <person name="Moser A."/>
            <person name="Murali S.C."/>
            <person name="Muzny D.M."/>
            <person name="Otani S."/>
            <person name="Piulachs M.-D."/>
            <person name="Poelchau M."/>
            <person name="Qu J."/>
            <person name="Schaub F."/>
            <person name="Wada-Katsumata A."/>
            <person name="Worley K.C."/>
            <person name="Xie Q."/>
            <person name="Ylla G."/>
            <person name="Poulsen M."/>
            <person name="Gibbs R.A."/>
            <person name="Schal C."/>
            <person name="Richards S."/>
            <person name="Belles X."/>
            <person name="Korb J."/>
            <person name="Bornberg-Bauer E."/>
        </authorList>
    </citation>
    <scope>NUCLEOTIDE SEQUENCE [LARGE SCALE GENOMIC DNA]</scope>
    <source>
        <tissue evidence="3">Whole body</tissue>
    </source>
</reference>
<dbReference type="Proteomes" id="UP000235965">
    <property type="component" value="Unassembled WGS sequence"/>
</dbReference>
<dbReference type="EMBL" id="NEVH01002540">
    <property type="protein sequence ID" value="PNF42385.1"/>
    <property type="molecule type" value="Genomic_DNA"/>
</dbReference>
<accession>A0A2J7RNG7</accession>
<dbReference type="AlphaFoldDB" id="A0A2J7RNG7"/>
<feature type="region of interest" description="Disordered" evidence="1">
    <location>
        <begin position="87"/>
        <end position="118"/>
    </location>
</feature>